<accession>A0A2Z6P1M3</accession>
<feature type="compositionally biased region" description="Low complexity" evidence="2">
    <location>
        <begin position="331"/>
        <end position="341"/>
    </location>
</feature>
<keyword evidence="5" id="KW-1185">Reference proteome</keyword>
<dbReference type="AlphaFoldDB" id="A0A2Z6P1M3"/>
<reference evidence="5" key="1">
    <citation type="journal article" date="2017" name="Front. Plant Sci.">
        <title>Climate Clever Clovers: New Paradigm to Reduce the Environmental Footprint of Ruminants by Breeding Low Methanogenic Forages Utilizing Haplotype Variation.</title>
        <authorList>
            <person name="Kaur P."/>
            <person name="Appels R."/>
            <person name="Bayer P.E."/>
            <person name="Keeble-Gagnere G."/>
            <person name="Wang J."/>
            <person name="Hirakawa H."/>
            <person name="Shirasawa K."/>
            <person name="Vercoe P."/>
            <person name="Stefanova K."/>
            <person name="Durmic Z."/>
            <person name="Nichols P."/>
            <person name="Revell C."/>
            <person name="Isobe S.N."/>
            <person name="Edwards D."/>
            <person name="Erskine W."/>
        </authorList>
    </citation>
    <scope>NUCLEOTIDE SEQUENCE [LARGE SCALE GENOMIC DNA]</scope>
    <source>
        <strain evidence="5">cv. Daliak</strain>
    </source>
</reference>
<dbReference type="OrthoDB" id="1430711at2759"/>
<gene>
    <name evidence="4" type="ORF">TSUD_99930</name>
</gene>
<dbReference type="Pfam" id="PF13966">
    <property type="entry name" value="zf-RVT"/>
    <property type="match status" value="1"/>
</dbReference>
<dbReference type="InterPro" id="IPR044730">
    <property type="entry name" value="RNase_H-like_dom_plant"/>
</dbReference>
<evidence type="ECO:0000313" key="5">
    <source>
        <dbReference type="Proteomes" id="UP000242715"/>
    </source>
</evidence>
<dbReference type="Proteomes" id="UP000242715">
    <property type="component" value="Unassembled WGS sequence"/>
</dbReference>
<proteinExistence type="predicted"/>
<dbReference type="InterPro" id="IPR026960">
    <property type="entry name" value="RVT-Znf"/>
</dbReference>
<evidence type="ECO:0000259" key="3">
    <source>
        <dbReference type="PROSITE" id="PS50879"/>
    </source>
</evidence>
<dbReference type="Gene3D" id="3.60.10.10">
    <property type="entry name" value="Endonuclease/exonuclease/phosphatase"/>
    <property type="match status" value="1"/>
</dbReference>
<feature type="compositionally biased region" description="Polar residues" evidence="2">
    <location>
        <begin position="313"/>
        <end position="322"/>
    </location>
</feature>
<evidence type="ECO:0000256" key="2">
    <source>
        <dbReference type="SAM" id="MobiDB-lite"/>
    </source>
</evidence>
<dbReference type="EMBL" id="DF974598">
    <property type="protein sequence ID" value="GAU49616.1"/>
    <property type="molecule type" value="Genomic_DNA"/>
</dbReference>
<dbReference type="SUPFAM" id="SSF53098">
    <property type="entry name" value="Ribonuclease H-like"/>
    <property type="match status" value="1"/>
</dbReference>
<feature type="region of interest" description="Disordered" evidence="2">
    <location>
        <begin position="312"/>
        <end position="343"/>
    </location>
</feature>
<keyword evidence="1" id="KW-0175">Coiled coil</keyword>
<dbReference type="PANTHER" id="PTHR47723:SF23">
    <property type="entry name" value="REVERSE TRANSCRIPTASE-LIKE PROTEIN"/>
    <property type="match status" value="1"/>
</dbReference>
<dbReference type="InterPro" id="IPR053151">
    <property type="entry name" value="RNase_H-like"/>
</dbReference>
<dbReference type="SUPFAM" id="SSF56219">
    <property type="entry name" value="DNase I-like"/>
    <property type="match status" value="1"/>
</dbReference>
<feature type="coiled-coil region" evidence="1">
    <location>
        <begin position="280"/>
        <end position="307"/>
    </location>
</feature>
<evidence type="ECO:0000256" key="1">
    <source>
        <dbReference type="SAM" id="Coils"/>
    </source>
</evidence>
<dbReference type="CDD" id="cd06222">
    <property type="entry name" value="RNase_H_like"/>
    <property type="match status" value="1"/>
</dbReference>
<protein>
    <recommendedName>
        <fullName evidence="3">RNase H type-1 domain-containing protein</fullName>
    </recommendedName>
</protein>
<dbReference type="PROSITE" id="PS50879">
    <property type="entry name" value="RNASE_H_1"/>
    <property type="match status" value="1"/>
</dbReference>
<dbReference type="InterPro" id="IPR036397">
    <property type="entry name" value="RNaseH_sf"/>
</dbReference>
<dbReference type="GO" id="GO:0003676">
    <property type="term" value="F:nucleic acid binding"/>
    <property type="evidence" value="ECO:0007669"/>
    <property type="project" value="InterPro"/>
</dbReference>
<dbReference type="PANTHER" id="PTHR47723">
    <property type="entry name" value="OS05G0353850 PROTEIN"/>
    <property type="match status" value="1"/>
</dbReference>
<evidence type="ECO:0000313" key="4">
    <source>
        <dbReference type="EMBL" id="GAU49616.1"/>
    </source>
</evidence>
<name>A0A2Z6P1M3_TRISU</name>
<sequence>MRESLFESRTRRLAIEIPNVAYQAGLDACKHNLHGRILWPKGSTPLSVVAVKQKLSLIWKGLSKWGIISLGKGFFEFTFSSLEDVRRVRFIPSWNLNPGSLGTPICTDAITAKPMCERTFGQFARVLFDIDISQPLRYKLLVERKGCAFFVELEYEHIPGFYNACKVIGHHVDNCKRLNKDEDLKTDKEANLKKKLPEEPSKVFVQTKDGRPQQNKPKEMINVDNEIINVEETSGKSPQASLKDKELDDVDLVNNTPVNTMQRQSDNNVVFVLSPKAILREQDIQLEEELNDSSKQLEEELNENSIRDANKEWNASQSSSKGSFVAATPVTTEDTSSSTDTRQTPARVLQDMAFLNESWANMVETEEEANKVLEDSGPNQDEGAHEHRDRISPARLPMIEFQSWTDSFNLIHLPTRGAEFTWANGRGGHRYTEKRSDRAVCNQSWLDLFNVTSVSTLTKHRSDHFPLLIEFQLTNVAFASHFKFMRMWTLHPDFRQVVLDCWNTVVLGCPIYILKEVIPNLIYEEVNTLLTMLPSHDEIKSAVFALNKDSAPGPDGFEVANLLHNKSFGAEDVLSRSISKLVTEGKLDLIKGTRNYRVPSHSFYADDLMIFCKGKLSGLKALKDLFNLYALESGQVINNSKSTIFSSSITQGSLESFSPFYSWKSPVGILFGVEIYIDKRKLVTTSWKKIYSPFSQGGLNLRSLSKLNNATNLKLCWNLINSHCYWAKLLKDRVIRGKRIIQHHISSSIWSSIKDEFEVIMANSIWLIGNGEEVNFWNDNWCGIPLSEQFNIPPHISHLLSSKVSDYIFNRQWTIPFQLSQNLTTLSNIVQKIPLPMEPSHDKLLWKHTDDGDLQLKEAYNFNLQPLQDLHWAKVIWTHDIPPSKSLFAWRLMHGKVPTDENLMIRGCCIPSMCNLCNSHEESSFHLFFECAYAIRLWSWFTGCLNMVLHFTTMDDMWKLCDLNWSPQCKVTAIAVIINLLNTIWFVRNQARYNNKVTSWRSAISMMIVNTSLTGNNTCKPSSNSIREFTFLKMFRICIHHPKVPIVKEIFWQPPLVNWFKCNIDGASCGNPGNASCGGIFRDSNANFIYAFSEPLGVASSYYAELCGAMQAIEIAFQKGWSNIWLETDSTLVVKAFKNPTKPVAWLLRNRWKNVLVMARSLNFIVSHIYREDNEVDDLLANHGLSLGSLTCWSDSPLFISECLKKNKLARLA</sequence>
<feature type="domain" description="RNase H type-1" evidence="3">
    <location>
        <begin position="1056"/>
        <end position="1186"/>
    </location>
</feature>
<organism evidence="4 5">
    <name type="scientific">Trifolium subterraneum</name>
    <name type="common">Subterranean clover</name>
    <dbReference type="NCBI Taxonomy" id="3900"/>
    <lineage>
        <taxon>Eukaryota</taxon>
        <taxon>Viridiplantae</taxon>
        <taxon>Streptophyta</taxon>
        <taxon>Embryophyta</taxon>
        <taxon>Tracheophyta</taxon>
        <taxon>Spermatophyta</taxon>
        <taxon>Magnoliopsida</taxon>
        <taxon>eudicotyledons</taxon>
        <taxon>Gunneridae</taxon>
        <taxon>Pentapetalae</taxon>
        <taxon>rosids</taxon>
        <taxon>fabids</taxon>
        <taxon>Fabales</taxon>
        <taxon>Fabaceae</taxon>
        <taxon>Papilionoideae</taxon>
        <taxon>50 kb inversion clade</taxon>
        <taxon>NPAAA clade</taxon>
        <taxon>Hologalegina</taxon>
        <taxon>IRL clade</taxon>
        <taxon>Trifolieae</taxon>
        <taxon>Trifolium</taxon>
    </lineage>
</organism>
<dbReference type="Gene3D" id="3.30.420.10">
    <property type="entry name" value="Ribonuclease H-like superfamily/Ribonuclease H"/>
    <property type="match status" value="1"/>
</dbReference>
<dbReference type="Pfam" id="PF13456">
    <property type="entry name" value="RVT_3"/>
    <property type="match status" value="1"/>
</dbReference>
<dbReference type="GO" id="GO:0004523">
    <property type="term" value="F:RNA-DNA hybrid ribonuclease activity"/>
    <property type="evidence" value="ECO:0007669"/>
    <property type="project" value="InterPro"/>
</dbReference>
<dbReference type="InterPro" id="IPR012337">
    <property type="entry name" value="RNaseH-like_sf"/>
</dbReference>
<dbReference type="InterPro" id="IPR002156">
    <property type="entry name" value="RNaseH_domain"/>
</dbReference>
<dbReference type="InterPro" id="IPR036691">
    <property type="entry name" value="Endo/exonu/phosph_ase_sf"/>
</dbReference>